<dbReference type="Pfam" id="PF16316">
    <property type="entry name" value="DUF4956"/>
    <property type="match status" value="1"/>
</dbReference>
<evidence type="ECO:0000256" key="1">
    <source>
        <dbReference type="SAM" id="MobiDB-lite"/>
    </source>
</evidence>
<feature type="transmembrane region" description="Helical" evidence="2">
    <location>
        <begin position="34"/>
        <end position="51"/>
    </location>
</feature>
<sequence>MNLTSLATLLAADLVAIGVLVFGLYLPRHHRRDLMVSFLGINVGVFTVSAALASSSVGAGLGLGLLGVLSIIRLRSDELGQREVAYYFAALAIGLLGGLAPSPLWVAVAGMVLVVVVMAIVDSPRLMPSSRNRVVVLDRAFLDETELRRHLEDLLDARVRSVHVQRLDLVNDTTIVDVRYVAIGDGATGTAPATGRLAVPGATTAATRAAAAEPAESTQGSVARESVSAWGTR</sequence>
<evidence type="ECO:0000313" key="3">
    <source>
        <dbReference type="EMBL" id="ROR96431.1"/>
    </source>
</evidence>
<evidence type="ECO:0000256" key="2">
    <source>
        <dbReference type="SAM" id="Phobius"/>
    </source>
</evidence>
<name>A0A3N2D9G5_9MICO</name>
<keyword evidence="2" id="KW-1133">Transmembrane helix</keyword>
<organism evidence="3 4">
    <name type="scientific">Salana multivorans</name>
    <dbReference type="NCBI Taxonomy" id="120377"/>
    <lineage>
        <taxon>Bacteria</taxon>
        <taxon>Bacillati</taxon>
        <taxon>Actinomycetota</taxon>
        <taxon>Actinomycetes</taxon>
        <taxon>Micrococcales</taxon>
        <taxon>Beutenbergiaceae</taxon>
        <taxon>Salana</taxon>
    </lineage>
</organism>
<feature type="transmembrane region" description="Helical" evidence="2">
    <location>
        <begin position="106"/>
        <end position="123"/>
    </location>
</feature>
<comment type="caution">
    <text evidence="3">The sequence shown here is derived from an EMBL/GenBank/DDBJ whole genome shotgun (WGS) entry which is preliminary data.</text>
</comment>
<dbReference type="EMBL" id="RKHQ01000001">
    <property type="protein sequence ID" value="ROR96431.1"/>
    <property type="molecule type" value="Genomic_DNA"/>
</dbReference>
<dbReference type="Proteomes" id="UP000275356">
    <property type="component" value="Unassembled WGS sequence"/>
</dbReference>
<dbReference type="RefSeq" id="WP_123738613.1">
    <property type="nucleotide sequence ID" value="NZ_RKHQ01000001.1"/>
</dbReference>
<keyword evidence="2" id="KW-0812">Transmembrane</keyword>
<evidence type="ECO:0000313" key="4">
    <source>
        <dbReference type="Proteomes" id="UP000275356"/>
    </source>
</evidence>
<keyword evidence="2" id="KW-0472">Membrane</keyword>
<gene>
    <name evidence="3" type="ORF">EDD28_1015</name>
</gene>
<dbReference type="OrthoDB" id="3827267at2"/>
<protein>
    <submittedName>
        <fullName evidence="3">Uncharacterized protein DUF4956</fullName>
    </submittedName>
</protein>
<dbReference type="AlphaFoldDB" id="A0A3N2D9G5"/>
<proteinExistence type="predicted"/>
<accession>A0A3N2D9G5</accession>
<keyword evidence="4" id="KW-1185">Reference proteome</keyword>
<feature type="transmembrane region" description="Helical" evidence="2">
    <location>
        <begin position="57"/>
        <end position="72"/>
    </location>
</feature>
<feature type="transmembrane region" description="Helical" evidence="2">
    <location>
        <begin position="6"/>
        <end position="27"/>
    </location>
</feature>
<dbReference type="InterPro" id="IPR032531">
    <property type="entry name" value="DUF4956"/>
</dbReference>
<reference evidence="3 4" key="1">
    <citation type="submission" date="2018-11" db="EMBL/GenBank/DDBJ databases">
        <title>Sequencing the genomes of 1000 actinobacteria strains.</title>
        <authorList>
            <person name="Klenk H.-P."/>
        </authorList>
    </citation>
    <scope>NUCLEOTIDE SEQUENCE [LARGE SCALE GENOMIC DNA]</scope>
    <source>
        <strain evidence="3 4">DSM 13521</strain>
    </source>
</reference>
<feature type="region of interest" description="Disordered" evidence="1">
    <location>
        <begin position="206"/>
        <end position="233"/>
    </location>
</feature>